<evidence type="ECO:0000256" key="4">
    <source>
        <dbReference type="ARBA" id="ARBA00023004"/>
    </source>
</evidence>
<proteinExistence type="predicted"/>
<reference evidence="7 8" key="1">
    <citation type="journal article" date="2016" name="Nat. Commun.">
        <title>Thousands of microbial genomes shed light on interconnected biogeochemical processes in an aquifer system.</title>
        <authorList>
            <person name="Anantharaman K."/>
            <person name="Brown C.T."/>
            <person name="Hug L.A."/>
            <person name="Sharon I."/>
            <person name="Castelle C.J."/>
            <person name="Probst A.J."/>
            <person name="Thomas B.C."/>
            <person name="Singh A."/>
            <person name="Wilkins M.J."/>
            <person name="Karaoz U."/>
            <person name="Brodie E.L."/>
            <person name="Williams K.H."/>
            <person name="Hubbard S.S."/>
            <person name="Banfield J.F."/>
        </authorList>
    </citation>
    <scope>NUCLEOTIDE SEQUENCE [LARGE SCALE GENOMIC DNA]</scope>
</reference>
<keyword evidence="4" id="KW-0408">Iron</keyword>
<evidence type="ECO:0000313" key="7">
    <source>
        <dbReference type="EMBL" id="OGH69099.1"/>
    </source>
</evidence>
<dbReference type="EMBL" id="MFQA01000016">
    <property type="protein sequence ID" value="OGH69099.1"/>
    <property type="molecule type" value="Genomic_DNA"/>
</dbReference>
<dbReference type="Proteomes" id="UP000176413">
    <property type="component" value="Unassembled WGS sequence"/>
</dbReference>
<protein>
    <recommendedName>
        <fullName evidence="6">4Fe-4S ferredoxin-type domain-containing protein</fullName>
    </recommendedName>
</protein>
<evidence type="ECO:0000259" key="6">
    <source>
        <dbReference type="PROSITE" id="PS51379"/>
    </source>
</evidence>
<evidence type="ECO:0000256" key="1">
    <source>
        <dbReference type="ARBA" id="ARBA00022448"/>
    </source>
</evidence>
<dbReference type="Pfam" id="PF13459">
    <property type="entry name" value="Fer4_15"/>
    <property type="match status" value="1"/>
</dbReference>
<keyword evidence="3" id="KW-0249">Electron transport</keyword>
<dbReference type="InterPro" id="IPR017896">
    <property type="entry name" value="4Fe4S_Fe-S-bd"/>
</dbReference>
<dbReference type="PROSITE" id="PS51379">
    <property type="entry name" value="4FE4S_FER_2"/>
    <property type="match status" value="1"/>
</dbReference>
<feature type="domain" description="4Fe-4S ferredoxin-type" evidence="6">
    <location>
        <begin position="2"/>
        <end position="31"/>
    </location>
</feature>
<keyword evidence="5" id="KW-0411">Iron-sulfur</keyword>
<dbReference type="AlphaFoldDB" id="A0A1F6MBV6"/>
<name>A0A1F6MBV6_9BACT</name>
<comment type="caution">
    <text evidence="7">The sequence shown here is derived from an EMBL/GenBank/DDBJ whole genome shotgun (WGS) entry which is preliminary data.</text>
</comment>
<dbReference type="SUPFAM" id="SSF54862">
    <property type="entry name" value="4Fe-4S ferredoxins"/>
    <property type="match status" value="1"/>
</dbReference>
<dbReference type="PANTHER" id="PTHR36923:SF3">
    <property type="entry name" value="FERREDOXIN"/>
    <property type="match status" value="1"/>
</dbReference>
<evidence type="ECO:0000256" key="5">
    <source>
        <dbReference type="ARBA" id="ARBA00023014"/>
    </source>
</evidence>
<sequence length="80" mass="8843">MPKIVHFRDDCIGCFSCVEHAPSNWEIGEDGKATLKRSKKKNSTFVATITDVEIECNCNAAMSCPVGIIRVQDDNGRVIE</sequence>
<accession>A0A1F6MBV6</accession>
<gene>
    <name evidence="7" type="ORF">A3D53_03700</name>
</gene>
<keyword evidence="1" id="KW-0813">Transport</keyword>
<dbReference type="Gene3D" id="3.30.70.20">
    <property type="match status" value="1"/>
</dbReference>
<evidence type="ECO:0000313" key="8">
    <source>
        <dbReference type="Proteomes" id="UP000176413"/>
    </source>
</evidence>
<keyword evidence="2" id="KW-0479">Metal-binding</keyword>
<evidence type="ECO:0000256" key="2">
    <source>
        <dbReference type="ARBA" id="ARBA00022723"/>
    </source>
</evidence>
<organism evidence="7 8">
    <name type="scientific">Candidatus Magasanikbacteria bacterium RIFCSPHIGHO2_02_FULL_45_10</name>
    <dbReference type="NCBI Taxonomy" id="1798679"/>
    <lineage>
        <taxon>Bacteria</taxon>
        <taxon>Candidatus Magasanikiibacteriota</taxon>
    </lineage>
</organism>
<dbReference type="PANTHER" id="PTHR36923">
    <property type="entry name" value="FERREDOXIN"/>
    <property type="match status" value="1"/>
</dbReference>
<evidence type="ECO:0000256" key="3">
    <source>
        <dbReference type="ARBA" id="ARBA00022982"/>
    </source>
</evidence>
<dbReference type="GO" id="GO:0046872">
    <property type="term" value="F:metal ion binding"/>
    <property type="evidence" value="ECO:0007669"/>
    <property type="project" value="UniProtKB-KW"/>
</dbReference>
<dbReference type="InterPro" id="IPR051269">
    <property type="entry name" value="Fe-S_cluster_ET"/>
</dbReference>
<dbReference type="GO" id="GO:0051536">
    <property type="term" value="F:iron-sulfur cluster binding"/>
    <property type="evidence" value="ECO:0007669"/>
    <property type="project" value="UniProtKB-KW"/>
</dbReference>